<dbReference type="GO" id="GO:0005524">
    <property type="term" value="F:ATP binding"/>
    <property type="evidence" value="ECO:0007669"/>
    <property type="project" value="UniProtKB-UniRule"/>
</dbReference>
<dbReference type="InterPro" id="IPR000719">
    <property type="entry name" value="Prot_kinase_dom"/>
</dbReference>
<feature type="domain" description="Protein kinase" evidence="9">
    <location>
        <begin position="79"/>
        <end position="334"/>
    </location>
</feature>
<dbReference type="SMART" id="SM00220">
    <property type="entry name" value="S_TKc"/>
    <property type="match status" value="1"/>
</dbReference>
<sequence>MSQVQAAVNFMNIRMSQDRGNRRFSDKRIRMFSDGKYRMSASEVPVSPYILGDYYEEEEYLIPQLSDLCVHSNPTAYYNISSTLLGQGGYGEVYLGEEKRTKEKVAIKRMIVYPQDRDMFAAEIYIQRETCAHPNVVRFKHAFTFNGYLTVILEYMDAGCLTDVLEQHKFGLVLQEEQISFILLEVLKALSFLHSCRRIHRDIKSDNVLMSYGGQLKLADFGFAAQLTQSKNNRKTTVGTAYWMAPEVINGIDYDEKVDMWSLGIMIREMLEGEPPYLALPSTKAHFLILTEGLPKLETNVQISENLEQVLSFTLNHDPSKRPTASSLLRHPFLVDNCGADEFGKFLKKLKGGNDKEKEGCTIS</sequence>
<gene>
    <name evidence="10" type="ORF">NAES01612_LOCUS14061</name>
</gene>
<dbReference type="EMBL" id="HBKR01021618">
    <property type="protein sequence ID" value="CAE2311464.1"/>
    <property type="molecule type" value="Transcribed_RNA"/>
</dbReference>
<evidence type="ECO:0000256" key="7">
    <source>
        <dbReference type="ARBA" id="ARBA00022842"/>
    </source>
</evidence>
<name>A0A7S4L1P0_9EUKA</name>
<dbReference type="InterPro" id="IPR011009">
    <property type="entry name" value="Kinase-like_dom_sf"/>
</dbReference>
<dbReference type="InterPro" id="IPR017441">
    <property type="entry name" value="Protein_kinase_ATP_BS"/>
</dbReference>
<keyword evidence="6 8" id="KW-0067">ATP-binding</keyword>
<dbReference type="PROSITE" id="PS00107">
    <property type="entry name" value="PROTEIN_KINASE_ATP"/>
    <property type="match status" value="1"/>
</dbReference>
<dbReference type="PANTHER" id="PTHR45832:SF22">
    <property type="entry name" value="SERINE_THREONINE-PROTEIN KINASE SAMKA-RELATED"/>
    <property type="match status" value="1"/>
</dbReference>
<evidence type="ECO:0000256" key="1">
    <source>
        <dbReference type="ARBA" id="ARBA00001946"/>
    </source>
</evidence>
<reference evidence="10" key="1">
    <citation type="submission" date="2021-01" db="EMBL/GenBank/DDBJ databases">
        <authorList>
            <person name="Corre E."/>
            <person name="Pelletier E."/>
            <person name="Niang G."/>
            <person name="Scheremetjew M."/>
            <person name="Finn R."/>
            <person name="Kale V."/>
            <person name="Holt S."/>
            <person name="Cochrane G."/>
            <person name="Meng A."/>
            <person name="Brown T."/>
            <person name="Cohen L."/>
        </authorList>
    </citation>
    <scope>NUCLEOTIDE SEQUENCE</scope>
    <source>
        <strain evidence="10">SoJaBio B1-5/56/2</strain>
    </source>
</reference>
<evidence type="ECO:0000256" key="8">
    <source>
        <dbReference type="PROSITE-ProRule" id="PRU10141"/>
    </source>
</evidence>
<accession>A0A7S4L1P0</accession>
<keyword evidence="7" id="KW-0460">Magnesium</keyword>
<dbReference type="AlphaFoldDB" id="A0A7S4L1P0"/>
<dbReference type="GO" id="GO:0004672">
    <property type="term" value="F:protein kinase activity"/>
    <property type="evidence" value="ECO:0007669"/>
    <property type="project" value="InterPro"/>
</dbReference>
<evidence type="ECO:0000259" key="9">
    <source>
        <dbReference type="PROSITE" id="PS50011"/>
    </source>
</evidence>
<keyword evidence="3" id="KW-0808">Transferase</keyword>
<dbReference type="PANTHER" id="PTHR45832">
    <property type="entry name" value="SERINE/THREONINE-PROTEIN KINASE SAMKA-RELATED-RELATED"/>
    <property type="match status" value="1"/>
</dbReference>
<keyword evidence="5 8" id="KW-0547">Nucleotide-binding</keyword>
<comment type="cofactor">
    <cofactor evidence="1">
        <name>Mg(2+)</name>
        <dbReference type="ChEBI" id="CHEBI:18420"/>
    </cofactor>
</comment>
<organism evidence="10">
    <name type="scientific">Paramoeba aestuarina</name>
    <dbReference type="NCBI Taxonomy" id="180227"/>
    <lineage>
        <taxon>Eukaryota</taxon>
        <taxon>Amoebozoa</taxon>
        <taxon>Discosea</taxon>
        <taxon>Flabellinia</taxon>
        <taxon>Dactylopodida</taxon>
        <taxon>Paramoebidae</taxon>
        <taxon>Paramoeba</taxon>
    </lineage>
</organism>
<dbReference type="Gene3D" id="1.10.510.10">
    <property type="entry name" value="Transferase(Phosphotransferase) domain 1"/>
    <property type="match status" value="1"/>
</dbReference>
<proteinExistence type="inferred from homology"/>
<feature type="binding site" evidence="8">
    <location>
        <position position="108"/>
    </location>
    <ligand>
        <name>ATP</name>
        <dbReference type="ChEBI" id="CHEBI:30616"/>
    </ligand>
</feature>
<dbReference type="InterPro" id="IPR051931">
    <property type="entry name" value="PAK3-like"/>
</dbReference>
<keyword evidence="4" id="KW-0479">Metal-binding</keyword>
<protein>
    <recommendedName>
        <fullName evidence="9">Protein kinase domain-containing protein</fullName>
    </recommendedName>
</protein>
<evidence type="ECO:0000256" key="5">
    <source>
        <dbReference type="ARBA" id="ARBA00022741"/>
    </source>
</evidence>
<evidence type="ECO:0000256" key="4">
    <source>
        <dbReference type="ARBA" id="ARBA00022723"/>
    </source>
</evidence>
<dbReference type="SUPFAM" id="SSF56112">
    <property type="entry name" value="Protein kinase-like (PK-like)"/>
    <property type="match status" value="1"/>
</dbReference>
<evidence type="ECO:0000313" key="10">
    <source>
        <dbReference type="EMBL" id="CAE2311464.1"/>
    </source>
</evidence>
<dbReference type="GO" id="GO:0046872">
    <property type="term" value="F:metal ion binding"/>
    <property type="evidence" value="ECO:0007669"/>
    <property type="project" value="UniProtKB-KW"/>
</dbReference>
<dbReference type="PROSITE" id="PS50011">
    <property type="entry name" value="PROTEIN_KINASE_DOM"/>
    <property type="match status" value="1"/>
</dbReference>
<dbReference type="FunFam" id="1.10.510.10:FF:000768">
    <property type="entry name" value="Non-specific serine/threonine protein kinase"/>
    <property type="match status" value="1"/>
</dbReference>
<dbReference type="Pfam" id="PF00069">
    <property type="entry name" value="Pkinase"/>
    <property type="match status" value="1"/>
</dbReference>
<evidence type="ECO:0000256" key="6">
    <source>
        <dbReference type="ARBA" id="ARBA00022840"/>
    </source>
</evidence>
<evidence type="ECO:0000256" key="3">
    <source>
        <dbReference type="ARBA" id="ARBA00022679"/>
    </source>
</evidence>
<comment type="similarity">
    <text evidence="2">Belongs to the protein kinase superfamily. STE Ser/Thr protein kinase family. STE20 subfamily.</text>
</comment>
<evidence type="ECO:0000256" key="2">
    <source>
        <dbReference type="ARBA" id="ARBA00008874"/>
    </source>
</evidence>